<reference evidence="2 3" key="1">
    <citation type="submission" date="2020-02" db="EMBL/GenBank/DDBJ databases">
        <authorList>
            <person name="Ma Q."/>
            <person name="Huang Y."/>
            <person name="Song X."/>
            <person name="Pei D."/>
        </authorList>
    </citation>
    <scope>NUCLEOTIDE SEQUENCE [LARGE SCALE GENOMIC DNA]</scope>
    <source>
        <strain evidence="2">Sxm20200214</strain>
        <tissue evidence="2">Leaf</tissue>
    </source>
</reference>
<dbReference type="Proteomes" id="UP000886595">
    <property type="component" value="Unassembled WGS sequence"/>
</dbReference>
<accession>A0A8X7VPB2</accession>
<protein>
    <submittedName>
        <fullName evidence="2">Uncharacterized protein</fullName>
    </submittedName>
</protein>
<name>A0A8X7VPB2_BRACI</name>
<organism evidence="2 3">
    <name type="scientific">Brassica carinata</name>
    <name type="common">Ethiopian mustard</name>
    <name type="synonym">Abyssinian cabbage</name>
    <dbReference type="NCBI Taxonomy" id="52824"/>
    <lineage>
        <taxon>Eukaryota</taxon>
        <taxon>Viridiplantae</taxon>
        <taxon>Streptophyta</taxon>
        <taxon>Embryophyta</taxon>
        <taxon>Tracheophyta</taxon>
        <taxon>Spermatophyta</taxon>
        <taxon>Magnoliopsida</taxon>
        <taxon>eudicotyledons</taxon>
        <taxon>Gunneridae</taxon>
        <taxon>Pentapetalae</taxon>
        <taxon>rosids</taxon>
        <taxon>malvids</taxon>
        <taxon>Brassicales</taxon>
        <taxon>Brassicaceae</taxon>
        <taxon>Brassiceae</taxon>
        <taxon>Brassica</taxon>
    </lineage>
</organism>
<sequence length="74" mass="7544">MESRANPPVSSYRKTNASSVTAKPHGKSTASSAILKKPNGKTAVSSAIPKKTNTATALSSAHGDSLLYSKAITA</sequence>
<evidence type="ECO:0000313" key="3">
    <source>
        <dbReference type="Proteomes" id="UP000886595"/>
    </source>
</evidence>
<feature type="compositionally biased region" description="Polar residues" evidence="1">
    <location>
        <begin position="8"/>
        <end position="21"/>
    </location>
</feature>
<dbReference type="AlphaFoldDB" id="A0A8X7VPB2"/>
<evidence type="ECO:0000256" key="1">
    <source>
        <dbReference type="SAM" id="MobiDB-lite"/>
    </source>
</evidence>
<dbReference type="EMBL" id="JAAMPC010000004">
    <property type="protein sequence ID" value="KAG2315091.1"/>
    <property type="molecule type" value="Genomic_DNA"/>
</dbReference>
<evidence type="ECO:0000313" key="2">
    <source>
        <dbReference type="EMBL" id="KAG2315091.1"/>
    </source>
</evidence>
<keyword evidence="3" id="KW-1185">Reference proteome</keyword>
<comment type="caution">
    <text evidence="2">The sequence shown here is derived from an EMBL/GenBank/DDBJ whole genome shotgun (WGS) entry which is preliminary data.</text>
</comment>
<proteinExistence type="predicted"/>
<feature type="region of interest" description="Disordered" evidence="1">
    <location>
        <begin position="1"/>
        <end position="61"/>
    </location>
</feature>
<gene>
    <name evidence="2" type="ORF">Bca52824_018213</name>
</gene>